<gene>
    <name evidence="2" type="ORF">E4U91_36225</name>
</gene>
<name>A0A4U5W426_STRLS</name>
<accession>A0A4U5W426</accession>
<evidence type="ECO:0000313" key="3">
    <source>
        <dbReference type="Proteomes" id="UP000305929"/>
    </source>
</evidence>
<keyword evidence="1" id="KW-0812">Transmembrane</keyword>
<evidence type="ECO:0000256" key="1">
    <source>
        <dbReference type="SAM" id="Phobius"/>
    </source>
</evidence>
<dbReference type="EMBL" id="SZNQ01000003">
    <property type="protein sequence ID" value="TKS96183.1"/>
    <property type="molecule type" value="Genomic_DNA"/>
</dbReference>
<dbReference type="Proteomes" id="UP000305929">
    <property type="component" value="Unassembled WGS sequence"/>
</dbReference>
<feature type="transmembrane region" description="Helical" evidence="1">
    <location>
        <begin position="20"/>
        <end position="48"/>
    </location>
</feature>
<proteinExistence type="predicted"/>
<dbReference type="AlphaFoldDB" id="A0A4U5W426"/>
<keyword evidence="3" id="KW-1185">Reference proteome</keyword>
<keyword evidence="1" id="KW-0472">Membrane</keyword>
<dbReference type="RefSeq" id="WP_137311290.1">
    <property type="nucleotide sequence ID" value="NZ_SZNQ01000003.1"/>
</dbReference>
<reference evidence="2 3" key="1">
    <citation type="submission" date="2019-04" db="EMBL/GenBank/DDBJ databases">
        <title>Streptomyces lasaliensis sp. nov., an Actinomycete isolated from soil which produces the polyether antibiotic lasalocid.</title>
        <authorList>
            <person name="Erwin G."/>
            <person name="Haber C."/>
        </authorList>
    </citation>
    <scope>NUCLEOTIDE SEQUENCE [LARGE SCALE GENOMIC DNA]</scope>
    <source>
        <strain evidence="2 3">X-537</strain>
    </source>
</reference>
<protein>
    <submittedName>
        <fullName evidence="2">Uncharacterized protein</fullName>
    </submittedName>
</protein>
<evidence type="ECO:0000313" key="2">
    <source>
        <dbReference type="EMBL" id="TKS96183.1"/>
    </source>
</evidence>
<keyword evidence="1" id="KW-1133">Transmembrane helix</keyword>
<sequence length="168" mass="17838">MSSGLVTRLQLTLMGIEACWAGFGACAGFVLGGWWGLVMGAGAAVAVAEMCRFFYRPHLPESTQERLQEPLLTAEAKGLAEEQADLSLVLIMVYKAVMFPLTPGGVSEAEQAAHRALAYRAAAYEGLPASVRVPAAAALEVIDEGLDEDRTVAALGALIRAVYDLRKL</sequence>
<comment type="caution">
    <text evidence="2">The sequence shown here is derived from an EMBL/GenBank/DDBJ whole genome shotgun (WGS) entry which is preliminary data.</text>
</comment>
<organism evidence="2 3">
    <name type="scientific">Streptomyces lasalocidi</name>
    <name type="common">Streptomyces lasaliensis</name>
    <dbReference type="NCBI Taxonomy" id="324833"/>
    <lineage>
        <taxon>Bacteria</taxon>
        <taxon>Bacillati</taxon>
        <taxon>Actinomycetota</taxon>
        <taxon>Actinomycetes</taxon>
        <taxon>Kitasatosporales</taxon>
        <taxon>Streptomycetaceae</taxon>
        <taxon>Streptomyces</taxon>
    </lineage>
</organism>